<organism evidence="2 3">
    <name type="scientific">Aureimonas glaciei</name>
    <dbReference type="NCBI Taxonomy" id="1776957"/>
    <lineage>
        <taxon>Bacteria</taxon>
        <taxon>Pseudomonadati</taxon>
        <taxon>Pseudomonadota</taxon>
        <taxon>Alphaproteobacteria</taxon>
        <taxon>Hyphomicrobiales</taxon>
        <taxon>Aurantimonadaceae</taxon>
        <taxon>Aureimonas</taxon>
    </lineage>
</organism>
<evidence type="ECO:0000313" key="2">
    <source>
        <dbReference type="EMBL" id="GGD07919.1"/>
    </source>
</evidence>
<sequence length="61" mass="6858">MRPEFPIGLRRHAWPDGAKTVLRLFRLGGRGKGAGLRTAGTRSAGRHRRLQRVDRKAVAIR</sequence>
<protein>
    <submittedName>
        <fullName evidence="2">Uncharacterized protein</fullName>
    </submittedName>
</protein>
<gene>
    <name evidence="2" type="ORF">GCM10011335_08510</name>
</gene>
<dbReference type="Proteomes" id="UP000613160">
    <property type="component" value="Unassembled WGS sequence"/>
</dbReference>
<keyword evidence="3" id="KW-1185">Reference proteome</keyword>
<evidence type="ECO:0000256" key="1">
    <source>
        <dbReference type="SAM" id="MobiDB-lite"/>
    </source>
</evidence>
<reference evidence="2" key="1">
    <citation type="journal article" date="2014" name="Int. J. Syst. Evol. Microbiol.">
        <title>Complete genome sequence of Corynebacterium casei LMG S-19264T (=DSM 44701T), isolated from a smear-ripened cheese.</title>
        <authorList>
            <consortium name="US DOE Joint Genome Institute (JGI-PGF)"/>
            <person name="Walter F."/>
            <person name="Albersmeier A."/>
            <person name="Kalinowski J."/>
            <person name="Ruckert C."/>
        </authorList>
    </citation>
    <scope>NUCLEOTIDE SEQUENCE</scope>
    <source>
        <strain evidence="2">CGMCC 1.15493</strain>
    </source>
</reference>
<dbReference type="AlphaFoldDB" id="A0A916XTZ8"/>
<proteinExistence type="predicted"/>
<dbReference type="EMBL" id="BMJJ01000002">
    <property type="protein sequence ID" value="GGD07919.1"/>
    <property type="molecule type" value="Genomic_DNA"/>
</dbReference>
<feature type="compositionally biased region" description="Basic and acidic residues" evidence="1">
    <location>
        <begin position="51"/>
        <end position="61"/>
    </location>
</feature>
<comment type="caution">
    <text evidence="2">The sequence shown here is derived from an EMBL/GenBank/DDBJ whole genome shotgun (WGS) entry which is preliminary data.</text>
</comment>
<evidence type="ECO:0000313" key="3">
    <source>
        <dbReference type="Proteomes" id="UP000613160"/>
    </source>
</evidence>
<reference evidence="2" key="2">
    <citation type="submission" date="2020-09" db="EMBL/GenBank/DDBJ databases">
        <authorList>
            <person name="Sun Q."/>
            <person name="Zhou Y."/>
        </authorList>
    </citation>
    <scope>NUCLEOTIDE SEQUENCE</scope>
    <source>
        <strain evidence="2">CGMCC 1.15493</strain>
    </source>
</reference>
<name>A0A916XTZ8_9HYPH</name>
<feature type="region of interest" description="Disordered" evidence="1">
    <location>
        <begin position="33"/>
        <end position="61"/>
    </location>
</feature>
<accession>A0A916XTZ8</accession>